<dbReference type="InterPro" id="IPR003740">
    <property type="entry name" value="YitT"/>
</dbReference>
<dbReference type="RefSeq" id="WP_105049823.1">
    <property type="nucleotide sequence ID" value="NZ_CP150661.1"/>
</dbReference>
<evidence type="ECO:0000256" key="3">
    <source>
        <dbReference type="ARBA" id="ARBA00022692"/>
    </source>
</evidence>
<evidence type="ECO:0000256" key="5">
    <source>
        <dbReference type="ARBA" id="ARBA00023136"/>
    </source>
</evidence>
<feature type="transmembrane region" description="Helical" evidence="6">
    <location>
        <begin position="116"/>
        <end position="138"/>
    </location>
</feature>
<dbReference type="InterPro" id="IPR019264">
    <property type="entry name" value="DUF2179"/>
</dbReference>
<dbReference type="PANTHER" id="PTHR33545">
    <property type="entry name" value="UPF0750 MEMBRANE PROTEIN YITT-RELATED"/>
    <property type="match status" value="1"/>
</dbReference>
<reference evidence="8 9" key="1">
    <citation type="submission" date="2016-12" db="EMBL/GenBank/DDBJ databases">
        <title>Trade-off between light-utilization and light-protection in marine flavobacteria.</title>
        <authorList>
            <person name="Kumagai Y."/>
            <person name="Yoshizawa S."/>
            <person name="Kogure K."/>
            <person name="Iwasaki W."/>
        </authorList>
    </citation>
    <scope>NUCLEOTIDE SEQUENCE [LARGE SCALE GENOMIC DNA]</scope>
    <source>
        <strain evidence="8 9">KCTC 12100</strain>
    </source>
</reference>
<dbReference type="AlphaFoldDB" id="A0A2P6C7K3"/>
<feature type="transmembrane region" description="Helical" evidence="6">
    <location>
        <begin position="81"/>
        <end position="109"/>
    </location>
</feature>
<dbReference type="CDD" id="cd16380">
    <property type="entry name" value="YitT_C"/>
    <property type="match status" value="1"/>
</dbReference>
<protein>
    <recommendedName>
        <fullName evidence="7">DUF2179 domain-containing protein</fullName>
    </recommendedName>
</protein>
<dbReference type="InterPro" id="IPR015867">
    <property type="entry name" value="N-reg_PII/ATP_PRibTrfase_C"/>
</dbReference>
<dbReference type="Gene3D" id="3.30.70.120">
    <property type="match status" value="1"/>
</dbReference>
<evidence type="ECO:0000313" key="9">
    <source>
        <dbReference type="Proteomes" id="UP000247345"/>
    </source>
</evidence>
<accession>A0A2P6C7K3</accession>
<name>A0A2P6C7K3_9FLAO</name>
<dbReference type="Proteomes" id="UP000247345">
    <property type="component" value="Unassembled WGS sequence"/>
</dbReference>
<evidence type="ECO:0000259" key="7">
    <source>
        <dbReference type="Pfam" id="PF10035"/>
    </source>
</evidence>
<dbReference type="OrthoDB" id="265478at2"/>
<evidence type="ECO:0000256" key="2">
    <source>
        <dbReference type="ARBA" id="ARBA00022475"/>
    </source>
</evidence>
<keyword evidence="3 6" id="KW-0812">Transmembrane</keyword>
<dbReference type="PANTHER" id="PTHR33545:SF3">
    <property type="entry name" value="UPF0750 MEMBRANE PROTEIN YQFU"/>
    <property type="match status" value="1"/>
</dbReference>
<dbReference type="GO" id="GO:0005886">
    <property type="term" value="C:plasma membrane"/>
    <property type="evidence" value="ECO:0007669"/>
    <property type="project" value="UniProtKB-SubCell"/>
</dbReference>
<keyword evidence="4 6" id="KW-1133">Transmembrane helix</keyword>
<feature type="transmembrane region" description="Helical" evidence="6">
    <location>
        <begin position="50"/>
        <end position="69"/>
    </location>
</feature>
<evidence type="ECO:0000256" key="1">
    <source>
        <dbReference type="ARBA" id="ARBA00004651"/>
    </source>
</evidence>
<feature type="domain" description="DUF2179" evidence="7">
    <location>
        <begin position="257"/>
        <end position="315"/>
    </location>
</feature>
<keyword evidence="5 6" id="KW-0472">Membrane</keyword>
<evidence type="ECO:0000256" key="6">
    <source>
        <dbReference type="SAM" id="Phobius"/>
    </source>
</evidence>
<feature type="transmembrane region" description="Helical" evidence="6">
    <location>
        <begin position="182"/>
        <end position="205"/>
    </location>
</feature>
<keyword evidence="2" id="KW-1003">Cell membrane</keyword>
<comment type="subcellular location">
    <subcellularLocation>
        <location evidence="1">Cell membrane</location>
        <topology evidence="1">Multi-pass membrane protein</topology>
    </subcellularLocation>
</comment>
<organism evidence="8 9">
    <name type="scientific">Polaribacter butkevichii</name>
    <dbReference type="NCBI Taxonomy" id="218490"/>
    <lineage>
        <taxon>Bacteria</taxon>
        <taxon>Pseudomonadati</taxon>
        <taxon>Bacteroidota</taxon>
        <taxon>Flavobacteriia</taxon>
        <taxon>Flavobacteriales</taxon>
        <taxon>Flavobacteriaceae</taxon>
    </lineage>
</organism>
<proteinExistence type="predicted"/>
<dbReference type="EMBL" id="MSCK01000002">
    <property type="protein sequence ID" value="PQJ68884.1"/>
    <property type="molecule type" value="Genomic_DNA"/>
</dbReference>
<feature type="transmembrane region" description="Helical" evidence="6">
    <location>
        <begin position="144"/>
        <end position="162"/>
    </location>
</feature>
<evidence type="ECO:0000256" key="4">
    <source>
        <dbReference type="ARBA" id="ARBA00022989"/>
    </source>
</evidence>
<keyword evidence="9" id="KW-1185">Reference proteome</keyword>
<comment type="caution">
    <text evidence="8">The sequence shown here is derived from an EMBL/GenBank/DDBJ whole genome shotgun (WGS) entry which is preliminary data.</text>
</comment>
<sequence length="324" mass="35540">MKAFLANIIIKTTLKFKDKKKYPKGSPSEYKLAKRYRELLVTFKRNFKNVVLIVIGIFSASFGFKGFLLTNDFIDGGATGISLLIAAVTGIPLYILIIGINVPFVFLGYKIMGKQFAIKTALAITGLALCVAIVPFPNVTDDDLLVAIFGGFFLGAGIGLAIRGGAVIDGTEVLAIYLSRKFGATIGDIIILINVFIFSFAAYLLSIEVALYSMITYMAASKTLDFIIEGIEEYIGVTIISSQSNRIREMIVEKLGRAVTIYKGEGGYAKHGVSKEMDIIYTVITRLEVNKLNTEIEKIESNAFIIMNSIKDIKGGMIKKRPLH</sequence>
<dbReference type="PIRSF" id="PIRSF006483">
    <property type="entry name" value="Membrane_protein_YitT"/>
    <property type="match status" value="1"/>
</dbReference>
<dbReference type="Pfam" id="PF02588">
    <property type="entry name" value="YitT_membrane"/>
    <property type="match status" value="1"/>
</dbReference>
<gene>
    <name evidence="8" type="ORF">BTO14_12625</name>
</gene>
<dbReference type="InterPro" id="IPR051461">
    <property type="entry name" value="UPF0750_membrane"/>
</dbReference>
<evidence type="ECO:0000313" key="8">
    <source>
        <dbReference type="EMBL" id="PQJ68884.1"/>
    </source>
</evidence>
<dbReference type="Pfam" id="PF10035">
    <property type="entry name" value="DUF2179"/>
    <property type="match status" value="1"/>
</dbReference>